<keyword evidence="3" id="KW-1185">Reference proteome</keyword>
<name>A0A9P7QY84_9PEZI</name>
<dbReference type="Proteomes" id="UP000699042">
    <property type="component" value="Unassembled WGS sequence"/>
</dbReference>
<proteinExistence type="predicted"/>
<organism evidence="2 3">
    <name type="scientific">Colletotrichum scovillei</name>
    <dbReference type="NCBI Taxonomy" id="1209932"/>
    <lineage>
        <taxon>Eukaryota</taxon>
        <taxon>Fungi</taxon>
        <taxon>Dikarya</taxon>
        <taxon>Ascomycota</taxon>
        <taxon>Pezizomycotina</taxon>
        <taxon>Sordariomycetes</taxon>
        <taxon>Hypocreomycetidae</taxon>
        <taxon>Glomerellales</taxon>
        <taxon>Glomerellaceae</taxon>
        <taxon>Colletotrichum</taxon>
        <taxon>Colletotrichum acutatum species complex</taxon>
    </lineage>
</organism>
<comment type="caution">
    <text evidence="2">The sequence shown here is derived from an EMBL/GenBank/DDBJ whole genome shotgun (WGS) entry which is preliminary data.</text>
</comment>
<sequence length="236" mass="26726">MDAPRAFGLPPQATFHDIPYDQRWEPLKNIIISAFLGDATSSSLTFPKLCEFMKEHHGFDASPAQYRYRLGQWGIRKNTKKDEKTAVITVIGKRNRPGGKVADVEIRQGEMMRPVDSKQIKRFINDSIRHHSVPALTPGMISQWNLPYAAYRASFARRDDQAFPFSQNPPTPQYLRVNSPDTSTSRGDVQDIISPTSALIQRKTLLDRSSLLLQGRREELLRSYLTGFMTTGCTAL</sequence>
<reference evidence="2" key="1">
    <citation type="submission" date="2021-05" db="EMBL/GenBank/DDBJ databases">
        <title>Comparative genomics of three Colletotrichum scovillei strains and genetic complementation revealed genes involved fungal growth and virulence on chili pepper.</title>
        <authorList>
            <person name="Hsieh D.-K."/>
            <person name="Chuang S.-C."/>
            <person name="Chen C.-Y."/>
            <person name="Chao Y.-T."/>
            <person name="Lu M.-Y.J."/>
            <person name="Lee M.-H."/>
            <person name="Shih M.-C."/>
        </authorList>
    </citation>
    <scope>NUCLEOTIDE SEQUENCE</scope>
    <source>
        <strain evidence="2">Coll-153</strain>
    </source>
</reference>
<dbReference type="EMBL" id="JAESDN010000010">
    <property type="protein sequence ID" value="KAG7044400.1"/>
    <property type="molecule type" value="Genomic_DNA"/>
</dbReference>
<evidence type="ECO:0000313" key="3">
    <source>
        <dbReference type="Proteomes" id="UP000699042"/>
    </source>
</evidence>
<protein>
    <recommendedName>
        <fullName evidence="1">Clr5 domain-containing protein</fullName>
    </recommendedName>
</protein>
<evidence type="ECO:0000259" key="1">
    <source>
        <dbReference type="Pfam" id="PF14420"/>
    </source>
</evidence>
<dbReference type="Pfam" id="PF14420">
    <property type="entry name" value="Clr5"/>
    <property type="match status" value="1"/>
</dbReference>
<dbReference type="InterPro" id="IPR025676">
    <property type="entry name" value="Clr5_dom"/>
</dbReference>
<dbReference type="PANTHER" id="PTHR38788">
    <property type="entry name" value="CLR5 DOMAIN-CONTAINING PROTEIN"/>
    <property type="match status" value="1"/>
</dbReference>
<evidence type="ECO:0000313" key="2">
    <source>
        <dbReference type="EMBL" id="KAG7044400.1"/>
    </source>
</evidence>
<dbReference type="PANTHER" id="PTHR38788:SF3">
    <property type="entry name" value="CLR5 DOMAIN-CONTAINING PROTEIN"/>
    <property type="match status" value="1"/>
</dbReference>
<accession>A0A9P7QY84</accession>
<feature type="domain" description="Clr5" evidence="1">
    <location>
        <begin position="21"/>
        <end position="77"/>
    </location>
</feature>
<dbReference type="AlphaFoldDB" id="A0A9P7QY84"/>
<gene>
    <name evidence="2" type="ORF">JMJ77_003862</name>
</gene>